<organism evidence="1 2">
    <name type="scientific">Pseudonocardia aurantiaca</name>
    <dbReference type="NCBI Taxonomy" id="75290"/>
    <lineage>
        <taxon>Bacteria</taxon>
        <taxon>Bacillati</taxon>
        <taxon>Actinomycetota</taxon>
        <taxon>Actinomycetes</taxon>
        <taxon>Pseudonocardiales</taxon>
        <taxon>Pseudonocardiaceae</taxon>
        <taxon>Pseudonocardia</taxon>
    </lineage>
</organism>
<accession>A0ABW4FN56</accession>
<evidence type="ECO:0000313" key="2">
    <source>
        <dbReference type="Proteomes" id="UP001597145"/>
    </source>
</evidence>
<sequence>MPVLSLRESAQKMGLLRKHRGRLLLTTRGRRLRTDPVGLWWHVAERTPLMSPDPCETQAGLTLLIAVAAGLTGDLDVTIARTLHAIGWMSDDGSPITGGVAGHAAWDTSAALRRLDALPGTPYRRDERPTPGGITFTRAALRAWP</sequence>
<dbReference type="EMBL" id="JBHUCP010000016">
    <property type="protein sequence ID" value="MFD1531960.1"/>
    <property type="molecule type" value="Genomic_DNA"/>
</dbReference>
<reference evidence="2" key="1">
    <citation type="journal article" date="2019" name="Int. J. Syst. Evol. Microbiol.">
        <title>The Global Catalogue of Microorganisms (GCM) 10K type strain sequencing project: providing services to taxonomists for standard genome sequencing and annotation.</title>
        <authorList>
            <consortium name="The Broad Institute Genomics Platform"/>
            <consortium name="The Broad Institute Genome Sequencing Center for Infectious Disease"/>
            <person name="Wu L."/>
            <person name="Ma J."/>
        </authorList>
    </citation>
    <scope>NUCLEOTIDE SEQUENCE [LARGE SCALE GENOMIC DNA]</scope>
    <source>
        <strain evidence="2">JCM 12165</strain>
    </source>
</reference>
<proteinExistence type="predicted"/>
<name>A0ABW4FN56_9PSEU</name>
<protein>
    <submittedName>
        <fullName evidence="1">Uncharacterized protein</fullName>
    </submittedName>
</protein>
<evidence type="ECO:0000313" key="1">
    <source>
        <dbReference type="EMBL" id="MFD1531960.1"/>
    </source>
</evidence>
<dbReference type="RefSeq" id="WP_343974562.1">
    <property type="nucleotide sequence ID" value="NZ_BAAAJG010000007.1"/>
</dbReference>
<dbReference type="Proteomes" id="UP001597145">
    <property type="component" value="Unassembled WGS sequence"/>
</dbReference>
<keyword evidence="2" id="KW-1185">Reference proteome</keyword>
<gene>
    <name evidence="1" type="ORF">ACFSCY_21240</name>
</gene>
<comment type="caution">
    <text evidence="1">The sequence shown here is derived from an EMBL/GenBank/DDBJ whole genome shotgun (WGS) entry which is preliminary data.</text>
</comment>